<name>A0ABW5JX19_9FLAO</name>
<dbReference type="InterPro" id="IPR008979">
    <property type="entry name" value="Galactose-bd-like_sf"/>
</dbReference>
<organism evidence="3 4">
    <name type="scientific">Gelatiniphilus marinus</name>
    <dbReference type="NCBI Taxonomy" id="1759464"/>
    <lineage>
        <taxon>Bacteria</taxon>
        <taxon>Pseudomonadati</taxon>
        <taxon>Bacteroidota</taxon>
        <taxon>Flavobacteriia</taxon>
        <taxon>Flavobacteriales</taxon>
        <taxon>Flavobacteriaceae</taxon>
        <taxon>Gelatiniphilus</taxon>
    </lineage>
</organism>
<proteinExistence type="predicted"/>
<dbReference type="PROSITE" id="PS51257">
    <property type="entry name" value="PROKAR_LIPOPROTEIN"/>
    <property type="match status" value="1"/>
</dbReference>
<dbReference type="SUPFAM" id="SSF49785">
    <property type="entry name" value="Galactose-binding domain-like"/>
    <property type="match status" value="1"/>
</dbReference>
<reference evidence="4" key="1">
    <citation type="journal article" date="2019" name="Int. J. Syst. Evol. Microbiol.">
        <title>The Global Catalogue of Microorganisms (GCM) 10K type strain sequencing project: providing services to taxonomists for standard genome sequencing and annotation.</title>
        <authorList>
            <consortium name="The Broad Institute Genomics Platform"/>
            <consortium name="The Broad Institute Genome Sequencing Center for Infectious Disease"/>
            <person name="Wu L."/>
            <person name="Ma J."/>
        </authorList>
    </citation>
    <scope>NUCLEOTIDE SEQUENCE [LARGE SCALE GENOMIC DNA]</scope>
    <source>
        <strain evidence="4">KCTC 42903</strain>
    </source>
</reference>
<dbReference type="Proteomes" id="UP001597441">
    <property type="component" value="Unassembled WGS sequence"/>
</dbReference>
<evidence type="ECO:0000313" key="3">
    <source>
        <dbReference type="EMBL" id="MFD2536275.1"/>
    </source>
</evidence>
<keyword evidence="4" id="KW-1185">Reference proteome</keyword>
<dbReference type="InterPro" id="IPR033431">
    <property type="entry name" value="DUF5126"/>
</dbReference>
<dbReference type="Pfam" id="PF16323">
    <property type="entry name" value="DUF4959"/>
    <property type="match status" value="1"/>
</dbReference>
<dbReference type="InterPro" id="IPR000421">
    <property type="entry name" value="FA58C"/>
</dbReference>
<evidence type="ECO:0000256" key="1">
    <source>
        <dbReference type="SAM" id="SignalP"/>
    </source>
</evidence>
<gene>
    <name evidence="3" type="ORF">ACFSQS_14265</name>
</gene>
<dbReference type="PROSITE" id="PS50022">
    <property type="entry name" value="FA58C_3"/>
    <property type="match status" value="1"/>
</dbReference>
<protein>
    <submittedName>
        <fullName evidence="3">DUF5000 domain-containing lipoprotein</fullName>
    </submittedName>
</protein>
<comment type="caution">
    <text evidence="3">The sequence shown here is derived from an EMBL/GenBank/DDBJ whole genome shotgun (WGS) entry which is preliminary data.</text>
</comment>
<sequence>MKKLFKLVIVPMVLVLFACDEEQHGPLVSDGTNPQAVENVLVTPIYGGLSISYDLPNDSDLLYVKAVYKNSKGETAEVKTSAYDNKIEILGFGDTTEKTVELYSVDRSENTSEPITVSAAPLTPPVFLVQQTMDITADFGGARFSWINESKTPITIELLTTDETTGELETVETIYTEKSESKSSIRGYESLPRLFAALIRDRYDNFSDTIYANTPDKLLTPLFEERLDKTKFNKVVLNNDDNWDAWEGDYWNCFDDDAASIVHTQGDQPRPSIMTVDLGAVVTLSRFNLLQRSPENGRHWAYTHGNPKTYTVYGSKELPGQDGDLNDWILLKECESIKPSGSPLGTNTDEDMDHFDRGDEYTFDDPIEIRYFRIAVHSTWDGAGYINFSEMTFWGNVVE</sequence>
<accession>A0ABW5JX19</accession>
<evidence type="ECO:0000313" key="4">
    <source>
        <dbReference type="Proteomes" id="UP001597441"/>
    </source>
</evidence>
<dbReference type="InterPro" id="IPR032164">
    <property type="entry name" value="DUF5000"/>
</dbReference>
<keyword evidence="1" id="KW-0732">Signal</keyword>
<feature type="chain" id="PRO_5046597924" evidence="1">
    <location>
        <begin position="19"/>
        <end position="399"/>
    </location>
</feature>
<feature type="signal peptide" evidence="1">
    <location>
        <begin position="1"/>
        <end position="18"/>
    </location>
</feature>
<feature type="domain" description="F5/8 type C" evidence="2">
    <location>
        <begin position="251"/>
        <end position="393"/>
    </location>
</feature>
<dbReference type="Pfam" id="PF16391">
    <property type="entry name" value="DUF5000"/>
    <property type="match status" value="1"/>
</dbReference>
<keyword evidence="3" id="KW-0449">Lipoprotein</keyword>
<dbReference type="RefSeq" id="WP_388020408.1">
    <property type="nucleotide sequence ID" value="NZ_JBHUDT010000007.1"/>
</dbReference>
<dbReference type="InterPro" id="IPR032527">
    <property type="entry name" value="DUF4959"/>
</dbReference>
<evidence type="ECO:0000259" key="2">
    <source>
        <dbReference type="PROSITE" id="PS50022"/>
    </source>
</evidence>
<dbReference type="Gene3D" id="2.60.120.260">
    <property type="entry name" value="Galactose-binding domain-like"/>
    <property type="match status" value="1"/>
</dbReference>
<dbReference type="EMBL" id="JBHULK010000007">
    <property type="protein sequence ID" value="MFD2536275.1"/>
    <property type="molecule type" value="Genomic_DNA"/>
</dbReference>
<dbReference type="Pfam" id="PF17166">
    <property type="entry name" value="DUF5126"/>
    <property type="match status" value="1"/>
</dbReference>